<feature type="chain" id="PRO_5010722367" evidence="1">
    <location>
        <begin position="34"/>
        <end position="148"/>
    </location>
</feature>
<feature type="signal peptide" evidence="1">
    <location>
        <begin position="1"/>
        <end position="33"/>
    </location>
</feature>
<accession>A0A1V4JVX0</accession>
<dbReference type="AlphaFoldDB" id="A0A1V4JVX0"/>
<dbReference type="EMBL" id="LSYS01005749">
    <property type="protein sequence ID" value="OPJ76293.1"/>
    <property type="molecule type" value="Genomic_DNA"/>
</dbReference>
<evidence type="ECO:0000256" key="1">
    <source>
        <dbReference type="SAM" id="SignalP"/>
    </source>
</evidence>
<evidence type="ECO:0000313" key="3">
    <source>
        <dbReference type="Proteomes" id="UP000190648"/>
    </source>
</evidence>
<organism evidence="2 3">
    <name type="scientific">Patagioenas fasciata monilis</name>
    <dbReference type="NCBI Taxonomy" id="372326"/>
    <lineage>
        <taxon>Eukaryota</taxon>
        <taxon>Metazoa</taxon>
        <taxon>Chordata</taxon>
        <taxon>Craniata</taxon>
        <taxon>Vertebrata</taxon>
        <taxon>Euteleostomi</taxon>
        <taxon>Archelosauria</taxon>
        <taxon>Archosauria</taxon>
        <taxon>Dinosauria</taxon>
        <taxon>Saurischia</taxon>
        <taxon>Theropoda</taxon>
        <taxon>Coelurosauria</taxon>
        <taxon>Aves</taxon>
        <taxon>Neognathae</taxon>
        <taxon>Neoaves</taxon>
        <taxon>Columbimorphae</taxon>
        <taxon>Columbiformes</taxon>
        <taxon>Columbidae</taxon>
        <taxon>Patagioenas</taxon>
    </lineage>
</organism>
<keyword evidence="3" id="KW-1185">Reference proteome</keyword>
<reference evidence="2 3" key="1">
    <citation type="submission" date="2016-02" db="EMBL/GenBank/DDBJ databases">
        <title>Band-tailed pigeon sequencing and assembly.</title>
        <authorList>
            <person name="Soares A.E."/>
            <person name="Novak B.J."/>
            <person name="Rice E.S."/>
            <person name="O'Connell B."/>
            <person name="Chang D."/>
            <person name="Weber S."/>
            <person name="Shapiro B."/>
        </authorList>
    </citation>
    <scope>NUCLEOTIDE SEQUENCE [LARGE SCALE GENOMIC DNA]</scope>
    <source>
        <strain evidence="2">BTP2013</strain>
        <tissue evidence="2">Blood</tissue>
    </source>
</reference>
<name>A0A1V4JVX0_PATFA</name>
<comment type="caution">
    <text evidence="2">The sequence shown here is derived from an EMBL/GenBank/DDBJ whole genome shotgun (WGS) entry which is preliminary data.</text>
</comment>
<dbReference type="Proteomes" id="UP000190648">
    <property type="component" value="Unassembled WGS sequence"/>
</dbReference>
<protein>
    <submittedName>
        <fullName evidence="2">Uncharacterized protein</fullName>
    </submittedName>
</protein>
<evidence type="ECO:0000313" key="2">
    <source>
        <dbReference type="EMBL" id="OPJ76293.1"/>
    </source>
</evidence>
<proteinExistence type="predicted"/>
<gene>
    <name evidence="2" type="ORF">AV530_011080</name>
</gene>
<keyword evidence="1" id="KW-0732">Signal</keyword>
<sequence>MAELPRAGQRLRGNWWIFPVLLVVQECLERALSITSSEDKQRQKTTRFKHCPNSSQAAMTVSGLGEASQMILLVLHSTVVILKEHLCSPPASQRSSFCRSIPAGASTANSLSAAREKLPRVPTPALLALLLTPFLSLAAQEQISIVPD</sequence>